<organism evidence="1 2">
    <name type="scientific">Campylobacter gracilis RM3268</name>
    <dbReference type="NCBI Taxonomy" id="553220"/>
    <lineage>
        <taxon>Bacteria</taxon>
        <taxon>Pseudomonadati</taxon>
        <taxon>Campylobacterota</taxon>
        <taxon>Epsilonproteobacteria</taxon>
        <taxon>Campylobacterales</taxon>
        <taxon>Campylobacteraceae</taxon>
        <taxon>Campylobacter</taxon>
    </lineage>
</organism>
<dbReference type="STRING" id="824.CGRAC_0219"/>
<dbReference type="RefSeq" id="WP_005869978.1">
    <property type="nucleotide sequence ID" value="NZ_ACYG01000014.1"/>
</dbReference>
<protein>
    <submittedName>
        <fullName evidence="1">Uncharacterized protein</fullName>
    </submittedName>
</protein>
<dbReference type="AlphaFoldDB" id="C8PFF7"/>
<dbReference type="OrthoDB" id="5362987at2"/>
<accession>C8PFF7</accession>
<gene>
    <name evidence="1" type="ORF">CAMGR0001_2113</name>
</gene>
<proteinExistence type="predicted"/>
<dbReference type="EMBL" id="ACYG01000014">
    <property type="protein sequence ID" value="EEV18423.1"/>
    <property type="molecule type" value="Genomic_DNA"/>
</dbReference>
<evidence type="ECO:0000313" key="1">
    <source>
        <dbReference type="EMBL" id="EEV18423.1"/>
    </source>
</evidence>
<reference evidence="1 2" key="1">
    <citation type="submission" date="2009-07" db="EMBL/GenBank/DDBJ databases">
        <authorList>
            <person name="Madupu R."/>
            <person name="Sebastian Y."/>
            <person name="Durkin A.S."/>
            <person name="Torralba M."/>
            <person name="Methe B."/>
            <person name="Sutton G.G."/>
            <person name="Strausberg R.L."/>
            <person name="Nelson K.E."/>
        </authorList>
    </citation>
    <scope>NUCLEOTIDE SEQUENCE [LARGE SCALE GENOMIC DNA]</scope>
    <source>
        <strain evidence="1 2">RM3268</strain>
    </source>
</reference>
<dbReference type="Proteomes" id="UP000005709">
    <property type="component" value="Unassembled WGS sequence"/>
</dbReference>
<keyword evidence="2" id="KW-1185">Reference proteome</keyword>
<name>C8PFF7_9BACT</name>
<evidence type="ECO:0000313" key="2">
    <source>
        <dbReference type="Proteomes" id="UP000005709"/>
    </source>
</evidence>
<sequence length="98" mass="11786">MELYFSVLDHVAKGWESRPDDYYLTEISFLLREVFGSKLTDETVINSLRTCRTAKFEKELGKILNTPKEALQWILDHRMREDRRKACEKRYKKSIKRD</sequence>
<comment type="caution">
    <text evidence="1">The sequence shown here is derived from an EMBL/GenBank/DDBJ whole genome shotgun (WGS) entry which is preliminary data.</text>
</comment>